<dbReference type="GO" id="GO:0000956">
    <property type="term" value="P:nuclear-transcribed mRNA catabolic process"/>
    <property type="evidence" value="ECO:0007669"/>
    <property type="project" value="TreeGrafter"/>
</dbReference>
<organism evidence="8 9">
    <name type="scientific">Reticulomyxa filosa</name>
    <dbReference type="NCBI Taxonomy" id="46433"/>
    <lineage>
        <taxon>Eukaryota</taxon>
        <taxon>Sar</taxon>
        <taxon>Rhizaria</taxon>
        <taxon>Retaria</taxon>
        <taxon>Foraminifera</taxon>
        <taxon>Monothalamids</taxon>
        <taxon>Reticulomyxidae</taxon>
        <taxon>Reticulomyxa</taxon>
    </lineage>
</organism>
<evidence type="ECO:0000256" key="5">
    <source>
        <dbReference type="SAM" id="Coils"/>
    </source>
</evidence>
<gene>
    <name evidence="8" type="ORF">RFI_37890</name>
</gene>
<keyword evidence="9" id="KW-1185">Reference proteome</keyword>
<keyword evidence="5" id="KW-0175">Coiled coil</keyword>
<dbReference type="InterPro" id="IPR041412">
    <property type="entry name" value="Xrn1_helical"/>
</dbReference>
<dbReference type="Pfam" id="PF17846">
    <property type="entry name" value="XRN_M"/>
    <property type="match status" value="1"/>
</dbReference>
<accession>X6LFQ9</accession>
<name>X6LFQ9_RETFI</name>
<protein>
    <submittedName>
        <fullName evidence="8">Ribonuclease related family member</fullName>
    </submittedName>
</protein>
<evidence type="ECO:0000313" key="8">
    <source>
        <dbReference type="EMBL" id="ETN99579.1"/>
    </source>
</evidence>
<evidence type="ECO:0000256" key="3">
    <source>
        <dbReference type="ARBA" id="ARBA00022839"/>
    </source>
</evidence>
<dbReference type="GO" id="GO:0004534">
    <property type="term" value="F:5'-3' RNA exonuclease activity"/>
    <property type="evidence" value="ECO:0007669"/>
    <property type="project" value="TreeGrafter"/>
</dbReference>
<evidence type="ECO:0000259" key="7">
    <source>
        <dbReference type="Pfam" id="PF17846"/>
    </source>
</evidence>
<dbReference type="Pfam" id="PF03159">
    <property type="entry name" value="XRN_N"/>
    <property type="match status" value="1"/>
</dbReference>
<keyword evidence="1" id="KW-0540">Nuclease</keyword>
<dbReference type="Gene3D" id="3.40.50.12390">
    <property type="match status" value="2"/>
</dbReference>
<evidence type="ECO:0000256" key="4">
    <source>
        <dbReference type="ARBA" id="ARBA00038299"/>
    </source>
</evidence>
<feature type="domain" description="Xrn1 N-terminal" evidence="6">
    <location>
        <begin position="1"/>
        <end position="225"/>
    </location>
</feature>
<comment type="caution">
    <text evidence="8">The sequence shown here is derived from an EMBL/GenBank/DDBJ whole genome shotgun (WGS) entry which is preliminary data.</text>
</comment>
<keyword evidence="3" id="KW-0269">Exonuclease</keyword>
<reference evidence="8 9" key="1">
    <citation type="journal article" date="2013" name="Curr. Biol.">
        <title>The Genome of the Foraminiferan Reticulomyxa filosa.</title>
        <authorList>
            <person name="Glockner G."/>
            <person name="Hulsmann N."/>
            <person name="Schleicher M."/>
            <person name="Noegel A.A."/>
            <person name="Eichinger L."/>
            <person name="Gallinger C."/>
            <person name="Pawlowski J."/>
            <person name="Sierra R."/>
            <person name="Euteneuer U."/>
            <person name="Pillet L."/>
            <person name="Moustafa A."/>
            <person name="Platzer M."/>
            <person name="Groth M."/>
            <person name="Szafranski K."/>
            <person name="Schliwa M."/>
        </authorList>
    </citation>
    <scope>NUCLEOTIDE SEQUENCE [LARGE SCALE GENOMIC DNA]</scope>
</reference>
<dbReference type="EMBL" id="ASPP01043538">
    <property type="protein sequence ID" value="ETN99579.1"/>
    <property type="molecule type" value="Genomic_DNA"/>
</dbReference>
<dbReference type="PANTHER" id="PTHR12341:SF7">
    <property type="entry name" value="5'-3' EXORIBONUCLEASE 1"/>
    <property type="match status" value="1"/>
</dbReference>
<dbReference type="PANTHER" id="PTHR12341">
    <property type="entry name" value="5'-&gt;3' EXORIBONUCLEASE"/>
    <property type="match status" value="1"/>
</dbReference>
<proteinExistence type="inferred from homology"/>
<evidence type="ECO:0000256" key="2">
    <source>
        <dbReference type="ARBA" id="ARBA00022801"/>
    </source>
</evidence>
<dbReference type="OrthoDB" id="372487at2759"/>
<keyword evidence="2" id="KW-0378">Hydrolase</keyword>
<feature type="coiled-coil region" evidence="5">
    <location>
        <begin position="90"/>
        <end position="127"/>
    </location>
</feature>
<sequence>MGIPKFYRWLSERYPLINERVDGPVRPEFDCLYLDMNGIFHNYSYGAYTLRTPERAEMFANICKQILYLVSLIKPKRLLYLAVDGVAPTAKQNQQRKRRFLAARKRLEEAEQRKEQGRRGLERFDSNNITPGTEFMEELNKELRIFITKQISENGLWKSLTVIYSDHLSPGEGEHKIMSYIRHMKMQPETEFDHNTRHCIYGLDADLIILGLVSHELHFTLLREEVIFAPQQQEKKMKANEKQLIKKQEFQLLHIGVLRHYLKLEFVADANINTREKEKPSDNTNNNASSAVDLERIIDDFVFLCALVGNDFLPSIPTIKIATGGLEYLLLVYKNILSDLPDYLTYRGKLNMESILTYFKELATIETAQLTEQLQFLKDFWKKSSNRQHNPDIKEPTIEEIEEGLTLLKGMCNIFFHF</sequence>
<comment type="similarity">
    <text evidence="4">Belongs to the 5'-3' exonuclease family.</text>
</comment>
<dbReference type="AlphaFoldDB" id="X6LFQ9"/>
<evidence type="ECO:0000313" key="9">
    <source>
        <dbReference type="Proteomes" id="UP000023152"/>
    </source>
</evidence>
<evidence type="ECO:0000259" key="6">
    <source>
        <dbReference type="Pfam" id="PF03159"/>
    </source>
</evidence>
<feature type="domain" description="Xrn1 helical" evidence="7">
    <location>
        <begin position="292"/>
        <end position="389"/>
    </location>
</feature>
<evidence type="ECO:0000256" key="1">
    <source>
        <dbReference type="ARBA" id="ARBA00022722"/>
    </source>
</evidence>
<dbReference type="GO" id="GO:0005634">
    <property type="term" value="C:nucleus"/>
    <property type="evidence" value="ECO:0007669"/>
    <property type="project" value="TreeGrafter"/>
</dbReference>
<dbReference type="Proteomes" id="UP000023152">
    <property type="component" value="Unassembled WGS sequence"/>
</dbReference>
<dbReference type="GO" id="GO:0003723">
    <property type="term" value="F:RNA binding"/>
    <property type="evidence" value="ECO:0007669"/>
    <property type="project" value="TreeGrafter"/>
</dbReference>
<dbReference type="InterPro" id="IPR004859">
    <property type="entry name" value="Xrn1_N"/>
</dbReference>
<dbReference type="InterPro" id="IPR027073">
    <property type="entry name" value="5_3_exoribonuclease"/>
</dbReference>
<dbReference type="CDD" id="cd18673">
    <property type="entry name" value="PIN_XRN1-2-like"/>
    <property type="match status" value="1"/>
</dbReference>